<comment type="similarity">
    <text evidence="2">Belongs to the glycosyltransferase 29 family.</text>
</comment>
<keyword evidence="10" id="KW-0325">Glycoprotein</keyword>
<evidence type="ECO:0000256" key="7">
    <source>
        <dbReference type="ARBA" id="ARBA00022989"/>
    </source>
</evidence>
<keyword evidence="7" id="KW-1133">Transmembrane helix</keyword>
<dbReference type="Pfam" id="PF00777">
    <property type="entry name" value="Glyco_transf_29"/>
    <property type="match status" value="1"/>
</dbReference>
<sequence length="248" mass="27311">MALSSHSREVTLSPPVLMLGPDSVPYHPGGRTLAIILHSPPFKSCWGGDGPCSMAPSLFTKLAPMFLDPNYKRFFKIGDYSPPFGVKAQVRQDDHLIRRSQLTVEQGNIAMLRSTDGFWKSVARYVPRDPVDMRILNPYFIQEASFKLIGLPHNNGQMGRGNIPTLGTVAITMALHNCDEVAVAGFGYNMSTPHAPLHYYEKIRMAAIKEVIGGSWTHNISREKEFLLKLVKAGVIQDLTNGICGAGC</sequence>
<dbReference type="GO" id="GO:0008373">
    <property type="term" value="F:sialyltransferase activity"/>
    <property type="evidence" value="ECO:0007669"/>
    <property type="project" value="InterPro"/>
</dbReference>
<keyword evidence="8" id="KW-0333">Golgi apparatus</keyword>
<dbReference type="GO" id="GO:0000139">
    <property type="term" value="C:Golgi membrane"/>
    <property type="evidence" value="ECO:0007669"/>
    <property type="project" value="UniProtKB-SubCell"/>
</dbReference>
<dbReference type="PANTHER" id="PTHR13713">
    <property type="entry name" value="SIALYLTRANSFERASE"/>
    <property type="match status" value="1"/>
</dbReference>
<evidence type="ECO:0000256" key="10">
    <source>
        <dbReference type="ARBA" id="ARBA00023180"/>
    </source>
</evidence>
<evidence type="ECO:0000256" key="8">
    <source>
        <dbReference type="ARBA" id="ARBA00023034"/>
    </source>
</evidence>
<organism evidence="11 12">
    <name type="scientific">Liparis tanakae</name>
    <name type="common">Tanaka's snailfish</name>
    <dbReference type="NCBI Taxonomy" id="230148"/>
    <lineage>
        <taxon>Eukaryota</taxon>
        <taxon>Metazoa</taxon>
        <taxon>Chordata</taxon>
        <taxon>Craniata</taxon>
        <taxon>Vertebrata</taxon>
        <taxon>Euteleostomi</taxon>
        <taxon>Actinopterygii</taxon>
        <taxon>Neopterygii</taxon>
        <taxon>Teleostei</taxon>
        <taxon>Neoteleostei</taxon>
        <taxon>Acanthomorphata</taxon>
        <taxon>Eupercaria</taxon>
        <taxon>Perciformes</taxon>
        <taxon>Cottioidei</taxon>
        <taxon>Cottales</taxon>
        <taxon>Liparidae</taxon>
        <taxon>Liparis</taxon>
    </lineage>
</organism>
<dbReference type="InterPro" id="IPR051142">
    <property type="entry name" value="Glycosyltransferase_29"/>
</dbReference>
<evidence type="ECO:0000256" key="1">
    <source>
        <dbReference type="ARBA" id="ARBA00004323"/>
    </source>
</evidence>
<evidence type="ECO:0000256" key="3">
    <source>
        <dbReference type="ARBA" id="ARBA00022676"/>
    </source>
</evidence>
<evidence type="ECO:0000256" key="4">
    <source>
        <dbReference type="ARBA" id="ARBA00022679"/>
    </source>
</evidence>
<keyword evidence="5" id="KW-0812">Transmembrane</keyword>
<name>A0A4Z2II97_9TELE</name>
<dbReference type="InterPro" id="IPR001675">
    <property type="entry name" value="Glyco_trans_29"/>
</dbReference>
<keyword evidence="12" id="KW-1185">Reference proteome</keyword>
<evidence type="ECO:0000313" key="12">
    <source>
        <dbReference type="Proteomes" id="UP000314294"/>
    </source>
</evidence>
<reference evidence="11 12" key="1">
    <citation type="submission" date="2019-03" db="EMBL/GenBank/DDBJ databases">
        <title>First draft genome of Liparis tanakae, snailfish: a comprehensive survey of snailfish specific genes.</title>
        <authorList>
            <person name="Kim W."/>
            <person name="Song I."/>
            <person name="Jeong J.-H."/>
            <person name="Kim D."/>
            <person name="Kim S."/>
            <person name="Ryu S."/>
            <person name="Song J.Y."/>
            <person name="Lee S.K."/>
        </authorList>
    </citation>
    <scope>NUCLEOTIDE SEQUENCE [LARGE SCALE GENOMIC DNA]</scope>
    <source>
        <tissue evidence="11">Muscle</tissue>
    </source>
</reference>
<gene>
    <name evidence="11" type="primary">ST3GAL3</name>
    <name evidence="11" type="ORF">EYF80_012311</name>
</gene>
<dbReference type="Gene3D" id="3.90.1480.20">
    <property type="entry name" value="Glycosyl transferase family 29"/>
    <property type="match status" value="1"/>
</dbReference>
<comment type="caution">
    <text evidence="11">The sequence shown here is derived from an EMBL/GenBank/DDBJ whole genome shotgun (WGS) entry which is preliminary data.</text>
</comment>
<evidence type="ECO:0000313" key="11">
    <source>
        <dbReference type="EMBL" id="TNN77497.1"/>
    </source>
</evidence>
<dbReference type="AlphaFoldDB" id="A0A4Z2II97"/>
<dbReference type="PANTHER" id="PTHR13713:SF37">
    <property type="entry name" value="CMP-N-ACETYLNEURAMINATE-BETA-1,4-GALACTOSIDE ALPHA-2,3-SIALYLTRANSFERASE"/>
    <property type="match status" value="1"/>
</dbReference>
<proteinExistence type="inferred from homology"/>
<keyword evidence="3 11" id="KW-0328">Glycosyltransferase</keyword>
<dbReference type="EMBL" id="SRLO01000082">
    <property type="protein sequence ID" value="TNN77497.1"/>
    <property type="molecule type" value="Genomic_DNA"/>
</dbReference>
<evidence type="ECO:0000256" key="6">
    <source>
        <dbReference type="ARBA" id="ARBA00022968"/>
    </source>
</evidence>
<evidence type="ECO:0000256" key="2">
    <source>
        <dbReference type="ARBA" id="ARBA00006003"/>
    </source>
</evidence>
<comment type="subcellular location">
    <subcellularLocation>
        <location evidence="1">Golgi apparatus membrane</location>
        <topology evidence="1">Single-pass type II membrane protein</topology>
    </subcellularLocation>
</comment>
<protein>
    <submittedName>
        <fullName evidence="11">CMP-N-acetylneuraminate-beta-1,4-galactoside alpha-2,3-sialyltransferase</fullName>
    </submittedName>
</protein>
<dbReference type="Proteomes" id="UP000314294">
    <property type="component" value="Unassembled WGS sequence"/>
</dbReference>
<keyword evidence="6" id="KW-0735">Signal-anchor</keyword>
<dbReference type="InterPro" id="IPR038578">
    <property type="entry name" value="GT29-like_sf"/>
</dbReference>
<evidence type="ECO:0000256" key="9">
    <source>
        <dbReference type="ARBA" id="ARBA00023136"/>
    </source>
</evidence>
<keyword evidence="9" id="KW-0472">Membrane</keyword>
<accession>A0A4Z2II97</accession>
<dbReference type="OrthoDB" id="10264956at2759"/>
<keyword evidence="4 11" id="KW-0808">Transferase</keyword>
<evidence type="ECO:0000256" key="5">
    <source>
        <dbReference type="ARBA" id="ARBA00022692"/>
    </source>
</evidence>